<evidence type="ECO:0000256" key="4">
    <source>
        <dbReference type="ARBA" id="ARBA00023015"/>
    </source>
</evidence>
<reference evidence="10 11" key="1">
    <citation type="journal article" date="2013" name="BMC Genomics">
        <title>The genome and transcriptome of the pine saprophyte Ophiostoma piceae, and a comparison with the bark beetle-associated pine pathogen Grosmannia clavigera.</title>
        <authorList>
            <person name="Haridas S."/>
            <person name="Wang Y."/>
            <person name="Lim L."/>
            <person name="Massoumi Alamouti S."/>
            <person name="Jackman S."/>
            <person name="Docking R."/>
            <person name="Robertson G."/>
            <person name="Birol I."/>
            <person name="Bohlmann J."/>
            <person name="Breuil C."/>
        </authorList>
    </citation>
    <scope>NUCLEOTIDE SEQUENCE [LARGE SCALE GENOMIC DNA]</scope>
    <source>
        <strain evidence="10 11">UAMH 11346</strain>
    </source>
</reference>
<name>S3BXC2_OPHP1</name>
<sequence length="776" mass="86229">MVTPEARLSCARCHKRKKRCDKGLPACKNCQNARVRCSFLESENHTTASYPVNYVKDLESRIQALEKQLVSAQLAPDQLKGSEPQASTTEPAPDVYRDPSFNQAIESTLGTAKDSVSSAARLPAQSPWTGQPPGSPSSSRAQPFQHAQTHPLPPSHSGSPPPSHLHMSTHLSYPQTGPSPHSTQDTPLPRPASMGTGSQPRPPPATVPSPSFAQELKTLSLEATAERHLGSSSGVSFAKLTQMILRRLTPDKADFVFPDSGISTGTGVQSHSTENSSKSNNIDNNANENNASNFNSSNADAQSLITLVNDPDPQLIHFDSPSDLFNSSVFHSLGQSISVHPLLFGDVFLADIIEPDTALVGLNWPSNYDDAHVNMLIEFYFAHSNTLYPIIIRQELIETMRIMREDPQGCCSILSPLALFRAWMVLAIGATAFSSVSLTEESEPMLYYNKALQYSEPALALDEVAALEVLTLQVSYSFFNQLGPNTWFLVGISARLALGLGLHTASTYKNMPCDAIERRKRIFFSIYMMDRVVSIALGRPFAIHDDDIDVTPFEAIDDECITPERILPQSSLQPSIMAVPLHILSLRRIASNITRQVYTNRQADSLSVQQREEILMGLHRELIDWRRNMPFPLIDVDSRVPHLCGTWYDFNYYTHLASIYRPSPLFPVMDQKRVKILENAAAMSVRQAYNLHQQRRFAYNWLNFLALFTSTLSLIYATTAQPENLASVLNETRAIEDLELAIELFSTLSVKFSAARKIGGMISEICKRYKDVKRYT</sequence>
<dbReference type="InterPro" id="IPR036864">
    <property type="entry name" value="Zn2-C6_fun-type_DNA-bd_sf"/>
</dbReference>
<dbReference type="PROSITE" id="PS00463">
    <property type="entry name" value="ZN2_CY6_FUNGAL_1"/>
    <property type="match status" value="1"/>
</dbReference>
<dbReference type="InterPro" id="IPR001138">
    <property type="entry name" value="Zn2Cys6_DnaBD"/>
</dbReference>
<keyword evidence="5" id="KW-0238">DNA-binding</keyword>
<gene>
    <name evidence="10" type="ORF">F503_04626</name>
</gene>
<dbReference type="Gene3D" id="4.10.240.10">
    <property type="entry name" value="Zn(2)-C6 fungal-type DNA-binding domain"/>
    <property type="match status" value="1"/>
</dbReference>
<feature type="compositionally biased region" description="Polar residues" evidence="8">
    <location>
        <begin position="136"/>
        <end position="148"/>
    </location>
</feature>
<evidence type="ECO:0000256" key="5">
    <source>
        <dbReference type="ARBA" id="ARBA00023125"/>
    </source>
</evidence>
<protein>
    <submittedName>
        <fullName evidence="10">C6 zinc finger domain containing protein</fullName>
    </submittedName>
</protein>
<dbReference type="CDD" id="cd00067">
    <property type="entry name" value="GAL4"/>
    <property type="match status" value="1"/>
</dbReference>
<dbReference type="Pfam" id="PF00172">
    <property type="entry name" value="Zn_clus"/>
    <property type="match status" value="1"/>
</dbReference>
<dbReference type="GO" id="GO:0008270">
    <property type="term" value="F:zinc ion binding"/>
    <property type="evidence" value="ECO:0007669"/>
    <property type="project" value="InterPro"/>
</dbReference>
<dbReference type="VEuPathDB" id="FungiDB:F503_04626"/>
<keyword evidence="4" id="KW-0805">Transcription regulation</keyword>
<dbReference type="CDD" id="cd12148">
    <property type="entry name" value="fungal_TF_MHR"/>
    <property type="match status" value="1"/>
</dbReference>
<dbReference type="GO" id="GO:0006351">
    <property type="term" value="P:DNA-templated transcription"/>
    <property type="evidence" value="ECO:0007669"/>
    <property type="project" value="InterPro"/>
</dbReference>
<proteinExistence type="predicted"/>
<dbReference type="Pfam" id="PF04082">
    <property type="entry name" value="Fungal_trans"/>
    <property type="match status" value="1"/>
</dbReference>
<evidence type="ECO:0000256" key="7">
    <source>
        <dbReference type="ARBA" id="ARBA00023242"/>
    </source>
</evidence>
<dbReference type="eggNOG" id="ENOG502SKJA">
    <property type="taxonomic scope" value="Eukaryota"/>
</dbReference>
<keyword evidence="2" id="KW-0479">Metal-binding</keyword>
<dbReference type="Proteomes" id="UP000016923">
    <property type="component" value="Unassembled WGS sequence"/>
</dbReference>
<evidence type="ECO:0000256" key="6">
    <source>
        <dbReference type="ARBA" id="ARBA00023163"/>
    </source>
</evidence>
<comment type="subcellular location">
    <subcellularLocation>
        <location evidence="1">Nucleus</location>
    </subcellularLocation>
</comment>
<dbReference type="EMBL" id="KE148162">
    <property type="protein sequence ID" value="EPE04111.1"/>
    <property type="molecule type" value="Genomic_DNA"/>
</dbReference>
<evidence type="ECO:0000256" key="1">
    <source>
        <dbReference type="ARBA" id="ARBA00004123"/>
    </source>
</evidence>
<evidence type="ECO:0000256" key="3">
    <source>
        <dbReference type="ARBA" id="ARBA00022833"/>
    </source>
</evidence>
<dbReference type="OrthoDB" id="25921at2759"/>
<dbReference type="GO" id="GO:0005634">
    <property type="term" value="C:nucleus"/>
    <property type="evidence" value="ECO:0007669"/>
    <property type="project" value="UniProtKB-SubCell"/>
</dbReference>
<dbReference type="InterPro" id="IPR007219">
    <property type="entry name" value="XnlR_reg_dom"/>
</dbReference>
<dbReference type="GO" id="GO:0043565">
    <property type="term" value="F:sequence-specific DNA binding"/>
    <property type="evidence" value="ECO:0007669"/>
    <property type="project" value="TreeGrafter"/>
</dbReference>
<keyword evidence="3" id="KW-0862">Zinc</keyword>
<dbReference type="SMART" id="SM00906">
    <property type="entry name" value="Fungal_trans"/>
    <property type="match status" value="1"/>
</dbReference>
<evidence type="ECO:0000259" key="9">
    <source>
        <dbReference type="PROSITE" id="PS50048"/>
    </source>
</evidence>
<dbReference type="PANTHER" id="PTHR47782">
    <property type="entry name" value="ZN(II)2CYS6 TRANSCRIPTION FACTOR (EUROFUNG)-RELATED"/>
    <property type="match status" value="1"/>
</dbReference>
<evidence type="ECO:0000313" key="10">
    <source>
        <dbReference type="EMBL" id="EPE04111.1"/>
    </source>
</evidence>
<dbReference type="OMA" id="EFYFAHS"/>
<dbReference type="AlphaFoldDB" id="S3BXC2"/>
<organism evidence="10 11">
    <name type="scientific">Ophiostoma piceae (strain UAMH 11346)</name>
    <name type="common">Sap stain fungus</name>
    <dbReference type="NCBI Taxonomy" id="1262450"/>
    <lineage>
        <taxon>Eukaryota</taxon>
        <taxon>Fungi</taxon>
        <taxon>Dikarya</taxon>
        <taxon>Ascomycota</taxon>
        <taxon>Pezizomycotina</taxon>
        <taxon>Sordariomycetes</taxon>
        <taxon>Sordariomycetidae</taxon>
        <taxon>Ophiostomatales</taxon>
        <taxon>Ophiostomataceae</taxon>
        <taxon>Ophiostoma</taxon>
    </lineage>
</organism>
<dbReference type="SUPFAM" id="SSF57701">
    <property type="entry name" value="Zn2/Cys6 DNA-binding domain"/>
    <property type="match status" value="1"/>
</dbReference>
<evidence type="ECO:0000256" key="2">
    <source>
        <dbReference type="ARBA" id="ARBA00022723"/>
    </source>
</evidence>
<keyword evidence="11" id="KW-1185">Reference proteome</keyword>
<dbReference type="STRING" id="1262450.S3BXC2"/>
<dbReference type="InterPro" id="IPR052202">
    <property type="entry name" value="Yeast_MetPath_Reg"/>
</dbReference>
<dbReference type="GO" id="GO:0045944">
    <property type="term" value="P:positive regulation of transcription by RNA polymerase II"/>
    <property type="evidence" value="ECO:0007669"/>
    <property type="project" value="TreeGrafter"/>
</dbReference>
<dbReference type="GO" id="GO:0000981">
    <property type="term" value="F:DNA-binding transcription factor activity, RNA polymerase II-specific"/>
    <property type="evidence" value="ECO:0007669"/>
    <property type="project" value="InterPro"/>
</dbReference>
<dbReference type="PROSITE" id="PS50048">
    <property type="entry name" value="ZN2_CY6_FUNGAL_2"/>
    <property type="match status" value="1"/>
</dbReference>
<feature type="region of interest" description="Disordered" evidence="8">
    <location>
        <begin position="111"/>
        <end position="211"/>
    </location>
</feature>
<keyword evidence="6" id="KW-0804">Transcription</keyword>
<accession>S3BXC2</accession>
<feature type="compositionally biased region" description="Polar residues" evidence="8">
    <location>
        <begin position="169"/>
        <end position="186"/>
    </location>
</feature>
<dbReference type="PANTHER" id="PTHR47782:SF12">
    <property type="entry name" value="ZN(II)2CYS6 TRANSCRIPTION FACTOR (EUROFUNG)"/>
    <property type="match status" value="1"/>
</dbReference>
<feature type="domain" description="Zn(2)-C6 fungal-type" evidence="9">
    <location>
        <begin position="9"/>
        <end position="39"/>
    </location>
</feature>
<feature type="compositionally biased region" description="Polar residues" evidence="8">
    <location>
        <begin position="262"/>
        <end position="274"/>
    </location>
</feature>
<dbReference type="SMART" id="SM00066">
    <property type="entry name" value="GAL4"/>
    <property type="match status" value="1"/>
</dbReference>
<feature type="region of interest" description="Disordered" evidence="8">
    <location>
        <begin position="75"/>
        <end position="99"/>
    </location>
</feature>
<feature type="compositionally biased region" description="Pro residues" evidence="8">
    <location>
        <begin position="151"/>
        <end position="163"/>
    </location>
</feature>
<evidence type="ECO:0000313" key="11">
    <source>
        <dbReference type="Proteomes" id="UP000016923"/>
    </source>
</evidence>
<feature type="compositionally biased region" description="Low complexity" evidence="8">
    <location>
        <begin position="275"/>
        <end position="295"/>
    </location>
</feature>
<feature type="region of interest" description="Disordered" evidence="8">
    <location>
        <begin position="262"/>
        <end position="295"/>
    </location>
</feature>
<evidence type="ECO:0000256" key="8">
    <source>
        <dbReference type="SAM" id="MobiDB-lite"/>
    </source>
</evidence>
<dbReference type="HOGENOM" id="CLU_016011_0_0_1"/>
<keyword evidence="7" id="KW-0539">Nucleus</keyword>